<reference evidence="1" key="1">
    <citation type="submission" date="2023-10" db="EMBL/GenBank/DDBJ databases">
        <title>Genome assembly of Pristionchus species.</title>
        <authorList>
            <person name="Yoshida K."/>
            <person name="Sommer R.J."/>
        </authorList>
    </citation>
    <scope>NUCLEOTIDE SEQUENCE</scope>
    <source>
        <strain evidence="1">RS0144</strain>
    </source>
</reference>
<feature type="non-terminal residue" evidence="1">
    <location>
        <position position="74"/>
    </location>
</feature>
<proteinExistence type="predicted"/>
<organism evidence="1 2">
    <name type="scientific">Pristionchus entomophagus</name>
    <dbReference type="NCBI Taxonomy" id="358040"/>
    <lineage>
        <taxon>Eukaryota</taxon>
        <taxon>Metazoa</taxon>
        <taxon>Ecdysozoa</taxon>
        <taxon>Nematoda</taxon>
        <taxon>Chromadorea</taxon>
        <taxon>Rhabditida</taxon>
        <taxon>Rhabditina</taxon>
        <taxon>Diplogasteromorpha</taxon>
        <taxon>Diplogasteroidea</taxon>
        <taxon>Neodiplogasteridae</taxon>
        <taxon>Pristionchus</taxon>
    </lineage>
</organism>
<protein>
    <submittedName>
        <fullName evidence="1">Uncharacterized protein</fullName>
    </submittedName>
</protein>
<evidence type="ECO:0000313" key="2">
    <source>
        <dbReference type="Proteomes" id="UP001432027"/>
    </source>
</evidence>
<dbReference type="AlphaFoldDB" id="A0AAV5U5M6"/>
<comment type="caution">
    <text evidence="1">The sequence shown here is derived from an EMBL/GenBank/DDBJ whole genome shotgun (WGS) entry which is preliminary data.</text>
</comment>
<gene>
    <name evidence="1" type="ORF">PENTCL1PPCAC_23779</name>
</gene>
<keyword evidence="2" id="KW-1185">Reference proteome</keyword>
<name>A0AAV5U5M6_9BILA</name>
<dbReference type="Proteomes" id="UP001432027">
    <property type="component" value="Unassembled WGS sequence"/>
</dbReference>
<sequence>KSASSLGLDAPGLHRTRRLHIFRFCNLLFALEIGRRRLASVCVAPFQTFCARSTSRLVHIPSVWVSKPSPNLQM</sequence>
<evidence type="ECO:0000313" key="1">
    <source>
        <dbReference type="EMBL" id="GMT01605.1"/>
    </source>
</evidence>
<accession>A0AAV5U5M6</accession>
<feature type="non-terminal residue" evidence="1">
    <location>
        <position position="1"/>
    </location>
</feature>
<dbReference type="EMBL" id="BTSX01000005">
    <property type="protein sequence ID" value="GMT01605.1"/>
    <property type="molecule type" value="Genomic_DNA"/>
</dbReference>